<dbReference type="Gene3D" id="3.40.190.10">
    <property type="entry name" value="Periplasmic binding protein-like II"/>
    <property type="match status" value="2"/>
</dbReference>
<evidence type="ECO:0000256" key="4">
    <source>
        <dbReference type="SAM" id="SignalP"/>
    </source>
</evidence>
<comment type="similarity">
    <text evidence="1">Belongs to the bacterial solute-binding protein 1 family.</text>
</comment>
<protein>
    <submittedName>
        <fullName evidence="5">Iron ABC transporter substrate-binding protein</fullName>
    </submittedName>
</protein>
<dbReference type="GO" id="GO:0046872">
    <property type="term" value="F:metal ion binding"/>
    <property type="evidence" value="ECO:0007669"/>
    <property type="project" value="UniProtKB-KW"/>
</dbReference>
<dbReference type="AlphaFoldDB" id="A0A540WNR0"/>
<evidence type="ECO:0000256" key="1">
    <source>
        <dbReference type="ARBA" id="ARBA00008520"/>
    </source>
</evidence>
<feature type="binding site" evidence="3">
    <location>
        <position position="215"/>
    </location>
    <ligand>
        <name>Fe cation</name>
        <dbReference type="ChEBI" id="CHEBI:24875"/>
    </ligand>
</feature>
<keyword evidence="3" id="KW-0479">Metal-binding</keyword>
<dbReference type="InterPro" id="IPR026045">
    <property type="entry name" value="Ferric-bd"/>
</dbReference>
<name>A0A540WNR0_9BACT</name>
<evidence type="ECO:0000256" key="2">
    <source>
        <dbReference type="ARBA" id="ARBA00022729"/>
    </source>
</evidence>
<dbReference type="PANTHER" id="PTHR30006:SF15">
    <property type="entry name" value="IRON-UTILIZATION PERIPLASMIC PROTEIN"/>
    <property type="match status" value="1"/>
</dbReference>
<keyword evidence="2 4" id="KW-0732">Signal</keyword>
<feature type="chain" id="PRO_5022106774" evidence="4">
    <location>
        <begin position="20"/>
        <end position="327"/>
    </location>
</feature>
<evidence type="ECO:0000313" key="6">
    <source>
        <dbReference type="Proteomes" id="UP000315369"/>
    </source>
</evidence>
<accession>A0A540WNR0</accession>
<dbReference type="RefSeq" id="WP_141647563.1">
    <property type="nucleotide sequence ID" value="NZ_VIFM01000239.1"/>
</dbReference>
<dbReference type="PIRSF" id="PIRSF002825">
    <property type="entry name" value="CfbpA"/>
    <property type="match status" value="1"/>
</dbReference>
<dbReference type="SUPFAM" id="SSF53850">
    <property type="entry name" value="Periplasmic binding protein-like II"/>
    <property type="match status" value="1"/>
</dbReference>
<dbReference type="OrthoDB" id="9769567at2"/>
<dbReference type="EMBL" id="VIFM01000239">
    <property type="protein sequence ID" value="TQF10652.1"/>
    <property type="molecule type" value="Genomic_DNA"/>
</dbReference>
<organism evidence="5 6">
    <name type="scientific">Myxococcus llanfairpwllgwyngyllgogerychwyrndrobwllllantysiliogogogochensis</name>
    <dbReference type="NCBI Taxonomy" id="2590453"/>
    <lineage>
        <taxon>Bacteria</taxon>
        <taxon>Pseudomonadati</taxon>
        <taxon>Myxococcota</taxon>
        <taxon>Myxococcia</taxon>
        <taxon>Myxococcales</taxon>
        <taxon>Cystobacterineae</taxon>
        <taxon>Myxococcaceae</taxon>
        <taxon>Myxococcus</taxon>
    </lineage>
</organism>
<dbReference type="CDD" id="cd13543">
    <property type="entry name" value="PBP2_Fbp"/>
    <property type="match status" value="1"/>
</dbReference>
<dbReference type="PANTHER" id="PTHR30006">
    <property type="entry name" value="THIAMINE-BINDING PERIPLASMIC PROTEIN-RELATED"/>
    <property type="match status" value="1"/>
</dbReference>
<keyword evidence="6" id="KW-1185">Reference proteome</keyword>
<reference evidence="5 6" key="1">
    <citation type="submission" date="2019-06" db="EMBL/GenBank/DDBJ databases">
        <authorList>
            <person name="Livingstone P."/>
            <person name="Whitworth D."/>
        </authorList>
    </citation>
    <scope>NUCLEOTIDE SEQUENCE [LARGE SCALE GENOMIC DNA]</scope>
    <source>
        <strain evidence="5 6">AM401</strain>
    </source>
</reference>
<dbReference type="Proteomes" id="UP000315369">
    <property type="component" value="Unassembled WGS sequence"/>
</dbReference>
<evidence type="ECO:0000313" key="5">
    <source>
        <dbReference type="EMBL" id="TQF10652.1"/>
    </source>
</evidence>
<feature type="signal peptide" evidence="4">
    <location>
        <begin position="1"/>
        <end position="19"/>
    </location>
</feature>
<dbReference type="InterPro" id="IPR006059">
    <property type="entry name" value="SBP"/>
</dbReference>
<feature type="binding site" evidence="3">
    <location>
        <position position="216"/>
    </location>
    <ligand>
        <name>Fe cation</name>
        <dbReference type="ChEBI" id="CHEBI:24875"/>
    </ligand>
</feature>
<proteinExistence type="inferred from homology"/>
<keyword evidence="3" id="KW-0408">Iron</keyword>
<sequence>MMRKLLLTLLLSVSSTALAAETLTVYSGRNEKLVGPLLKKFTEKTGIEVKVRYGETPQLAATLLEEGDKTPADVFFAQDAGALGALGNAGRLQALPKATLDKVDARFRSPTGLWVGTSGRARVVAYNTKKVKPADLPKSILGFTDAKWKGRLGWAPTNASFQAFVTALRLLKGDEAATAWLKGIQANEPRVYKNNAAVVEALGRGEIDAGFVNHYYLYAAKKSNAELPVANYFVAAGDPGALVNVAGVGILQGTKQVDNAHKFAAFLLEPEAQTYFSQETYEYPLVKGVKTAEALPSLAKVGSPDLDLSRLDDLRGTVKLLQDTGVL</sequence>
<dbReference type="Pfam" id="PF13416">
    <property type="entry name" value="SBP_bac_8"/>
    <property type="match status" value="1"/>
</dbReference>
<gene>
    <name evidence="5" type="ORF">FJV41_38295</name>
</gene>
<dbReference type="GO" id="GO:0030288">
    <property type="term" value="C:outer membrane-bounded periplasmic space"/>
    <property type="evidence" value="ECO:0007669"/>
    <property type="project" value="TreeGrafter"/>
</dbReference>
<evidence type="ECO:0000256" key="3">
    <source>
        <dbReference type="PIRSR" id="PIRSR002825-1"/>
    </source>
</evidence>
<comment type="caution">
    <text evidence="5">The sequence shown here is derived from an EMBL/GenBank/DDBJ whole genome shotgun (WGS) entry which is preliminary data.</text>
</comment>